<keyword evidence="1" id="KW-0812">Transmembrane</keyword>
<feature type="transmembrane region" description="Helical" evidence="1">
    <location>
        <begin position="85"/>
        <end position="106"/>
    </location>
</feature>
<keyword evidence="1" id="KW-0472">Membrane</keyword>
<sequence>MQSFRKVFSYIYDFSGNYYVKRSVVISISIVLLAVLSVQIMYGDSFYVKYWQKVTIYISMFVLFFLLNFNNRFIILFDWDFKIEFWIGLFLNIFVGSFFVVLIFFVDKKSEMDLIISIFAAMHHASMLSLYAYKIFQK</sequence>
<feature type="transmembrane region" description="Helical" evidence="1">
    <location>
        <begin position="24"/>
        <end position="42"/>
    </location>
</feature>
<evidence type="ECO:0000313" key="3">
    <source>
        <dbReference type="Proteomes" id="UP000193396"/>
    </source>
</evidence>
<accession>A0A1Y2LCP8</accession>
<feature type="transmembrane region" description="Helical" evidence="1">
    <location>
        <begin position="54"/>
        <end position="73"/>
    </location>
</feature>
<gene>
    <name evidence="2" type="ORF">TALK_08285</name>
</gene>
<dbReference type="EMBL" id="JFKB01000005">
    <property type="protein sequence ID" value="OSQ48282.1"/>
    <property type="molecule type" value="Genomic_DNA"/>
</dbReference>
<proteinExistence type="predicted"/>
<organism evidence="2 3">
    <name type="scientific">Thalassospira alkalitolerans</name>
    <dbReference type="NCBI Taxonomy" id="1293890"/>
    <lineage>
        <taxon>Bacteria</taxon>
        <taxon>Pseudomonadati</taxon>
        <taxon>Pseudomonadota</taxon>
        <taxon>Alphaproteobacteria</taxon>
        <taxon>Rhodospirillales</taxon>
        <taxon>Thalassospiraceae</taxon>
        <taxon>Thalassospira</taxon>
    </lineage>
</organism>
<name>A0A1Y2LCP8_9PROT</name>
<protein>
    <submittedName>
        <fullName evidence="2">Uncharacterized protein</fullName>
    </submittedName>
</protein>
<dbReference type="Proteomes" id="UP000193396">
    <property type="component" value="Unassembled WGS sequence"/>
</dbReference>
<keyword evidence="1" id="KW-1133">Transmembrane helix</keyword>
<evidence type="ECO:0000313" key="2">
    <source>
        <dbReference type="EMBL" id="OSQ48282.1"/>
    </source>
</evidence>
<evidence type="ECO:0000256" key="1">
    <source>
        <dbReference type="SAM" id="Phobius"/>
    </source>
</evidence>
<comment type="caution">
    <text evidence="2">The sequence shown here is derived from an EMBL/GenBank/DDBJ whole genome shotgun (WGS) entry which is preliminary data.</text>
</comment>
<reference evidence="2 3" key="1">
    <citation type="submission" date="2014-03" db="EMBL/GenBank/DDBJ databases">
        <title>The draft genome sequence of Thalassospira alkalitolerans JCM 18968.</title>
        <authorList>
            <person name="Lai Q."/>
            <person name="Shao Z."/>
        </authorList>
    </citation>
    <scope>NUCLEOTIDE SEQUENCE [LARGE SCALE GENOMIC DNA]</scope>
    <source>
        <strain evidence="2 3">JCM 18968</strain>
    </source>
</reference>
<keyword evidence="3" id="KW-1185">Reference proteome</keyword>
<dbReference type="AlphaFoldDB" id="A0A1Y2LCP8"/>
<feature type="transmembrane region" description="Helical" evidence="1">
    <location>
        <begin position="112"/>
        <end position="133"/>
    </location>
</feature>